<name>A0ABY5ZIC0_9BACT</name>
<dbReference type="EMBL" id="CP092109">
    <property type="protein sequence ID" value="UWZ78902.1"/>
    <property type="molecule type" value="Genomic_DNA"/>
</dbReference>
<proteinExistence type="predicted"/>
<accession>A0ABY5ZIC0</accession>
<evidence type="ECO:0000313" key="1">
    <source>
        <dbReference type="EMBL" id="UWZ78902.1"/>
    </source>
</evidence>
<evidence type="ECO:0000313" key="2">
    <source>
        <dbReference type="Proteomes" id="UP001060414"/>
    </source>
</evidence>
<keyword evidence="2" id="KW-1185">Reference proteome</keyword>
<dbReference type="Proteomes" id="UP001060414">
    <property type="component" value="Chromosome"/>
</dbReference>
<dbReference type="Pfam" id="PF11042">
    <property type="entry name" value="DUF2750"/>
    <property type="match status" value="1"/>
</dbReference>
<gene>
    <name evidence="1" type="ORF">L9S41_14610</name>
</gene>
<dbReference type="RefSeq" id="WP_260747264.1">
    <property type="nucleotide sequence ID" value="NZ_CP092109.1"/>
</dbReference>
<protein>
    <submittedName>
        <fullName evidence="1">DUF2750 domain-containing protein</fullName>
    </submittedName>
</protein>
<sequence length="117" mass="13181">MSIDYLGEKIFQEEIQAAGQLWILRGAHKNIYAVEVEEGGWSLPVWSSREKAAEFLQNARLIGQKYVPEAIALNLFTQAWLSDKMMAIVELQINPHGKSSRVLVLTSEEFRAGQPPP</sequence>
<dbReference type="InterPro" id="IPR021284">
    <property type="entry name" value="DUF2750"/>
</dbReference>
<organism evidence="1 2">
    <name type="scientific">Geoalkalibacter halelectricus</name>
    <dbReference type="NCBI Taxonomy" id="2847045"/>
    <lineage>
        <taxon>Bacteria</taxon>
        <taxon>Pseudomonadati</taxon>
        <taxon>Thermodesulfobacteriota</taxon>
        <taxon>Desulfuromonadia</taxon>
        <taxon>Desulfuromonadales</taxon>
        <taxon>Geoalkalibacteraceae</taxon>
        <taxon>Geoalkalibacter</taxon>
    </lineage>
</organism>
<reference evidence="1" key="1">
    <citation type="journal article" date="2022" name="Environ. Microbiol.">
        <title>Geoalkalibacter halelectricus SAP #1 sp. nov. possessing extracellular electron transfer and mineral#reducing capabilities from a haloalkaline environment.</title>
        <authorList>
            <person name="Yadav S."/>
            <person name="Singh R."/>
            <person name="Sundharam S.S."/>
            <person name="Chaudhary S."/>
            <person name="Krishnamurthi S."/>
            <person name="Patil S.A."/>
        </authorList>
    </citation>
    <scope>NUCLEOTIDE SEQUENCE</scope>
    <source>
        <strain evidence="1">SAP-1</strain>
    </source>
</reference>